<evidence type="ECO:0000256" key="3">
    <source>
        <dbReference type="ARBA" id="ARBA00022525"/>
    </source>
</evidence>
<comment type="subcellular location">
    <subcellularLocation>
        <location evidence="1">Secreted</location>
    </subcellularLocation>
</comment>
<evidence type="ECO:0000313" key="7">
    <source>
        <dbReference type="Proteomes" id="UP000299102"/>
    </source>
</evidence>
<sequence length="289" mass="31656">MPENGLKEDVVTGVERGKLRSSGHQGGVSGSRPTKHIYGVIVSDGKVDKGHPRKFYAHEIGGILKGKKKKMKITVAILLAAAVCVFAKSKKADDKVKIAVYYESLCPDSKQFITTQLAPLWRDFRGQIKVKLVPYGKSTHDRVDGKWEFNCHHGPNECAGNKIQACILKNKHLGDSDKLELIVCLMQQANPDKSLETDVAHVDSVNFQCLAQLNQQTQADRINQCAEGDHGSNLLASYGDKTDAVMRPLSFVPTIVINEKFDQAIQNEAFTNLKGAVCRAAANQPASCN</sequence>
<dbReference type="Proteomes" id="UP000299102">
    <property type="component" value="Unassembled WGS sequence"/>
</dbReference>
<evidence type="ECO:0000256" key="5">
    <source>
        <dbReference type="ARBA" id="ARBA00023180"/>
    </source>
</evidence>
<dbReference type="EMBL" id="BGZK01000039">
    <property type="protein sequence ID" value="GBP10022.1"/>
    <property type="molecule type" value="Genomic_DNA"/>
</dbReference>
<comment type="similarity">
    <text evidence="2">Belongs to the GILT family.</text>
</comment>
<evidence type="ECO:0000256" key="4">
    <source>
        <dbReference type="ARBA" id="ARBA00022729"/>
    </source>
</evidence>
<dbReference type="PANTHER" id="PTHR13234">
    <property type="entry name" value="GAMMA-INTERFERON INDUCIBLE LYSOSOMAL THIOL REDUCTASE GILT"/>
    <property type="match status" value="1"/>
</dbReference>
<dbReference type="OrthoDB" id="958254at2759"/>
<comment type="caution">
    <text evidence="6">The sequence shown here is derived from an EMBL/GenBank/DDBJ whole genome shotgun (WGS) entry which is preliminary data.</text>
</comment>
<keyword evidence="7" id="KW-1185">Reference proteome</keyword>
<evidence type="ECO:0000256" key="1">
    <source>
        <dbReference type="ARBA" id="ARBA00004613"/>
    </source>
</evidence>
<organism evidence="6 7">
    <name type="scientific">Eumeta variegata</name>
    <name type="common">Bagworm moth</name>
    <name type="synonym">Eumeta japonica</name>
    <dbReference type="NCBI Taxonomy" id="151549"/>
    <lineage>
        <taxon>Eukaryota</taxon>
        <taxon>Metazoa</taxon>
        <taxon>Ecdysozoa</taxon>
        <taxon>Arthropoda</taxon>
        <taxon>Hexapoda</taxon>
        <taxon>Insecta</taxon>
        <taxon>Pterygota</taxon>
        <taxon>Neoptera</taxon>
        <taxon>Endopterygota</taxon>
        <taxon>Lepidoptera</taxon>
        <taxon>Glossata</taxon>
        <taxon>Ditrysia</taxon>
        <taxon>Tineoidea</taxon>
        <taxon>Psychidae</taxon>
        <taxon>Oiketicinae</taxon>
        <taxon>Eumeta</taxon>
    </lineage>
</organism>
<dbReference type="GO" id="GO:0005576">
    <property type="term" value="C:extracellular region"/>
    <property type="evidence" value="ECO:0007669"/>
    <property type="project" value="UniProtKB-SubCell"/>
</dbReference>
<evidence type="ECO:0000256" key="2">
    <source>
        <dbReference type="ARBA" id="ARBA00005679"/>
    </source>
</evidence>
<protein>
    <submittedName>
        <fullName evidence="6">GILT-like protein 1</fullName>
    </submittedName>
</protein>
<dbReference type="Pfam" id="PF03227">
    <property type="entry name" value="GILT"/>
    <property type="match status" value="1"/>
</dbReference>
<dbReference type="InterPro" id="IPR004911">
    <property type="entry name" value="Interferon-induced_GILT"/>
</dbReference>
<dbReference type="Gene3D" id="3.40.30.10">
    <property type="entry name" value="Glutaredoxin"/>
    <property type="match status" value="1"/>
</dbReference>
<dbReference type="AlphaFoldDB" id="A0A4C1T6I4"/>
<gene>
    <name evidence="6" type="primary">GILT1</name>
    <name evidence="6" type="ORF">EVAR_77471_1</name>
</gene>
<proteinExistence type="inferred from homology"/>
<keyword evidence="3" id="KW-0964">Secreted</keyword>
<reference evidence="6 7" key="1">
    <citation type="journal article" date="2019" name="Commun. Biol.">
        <title>The bagworm genome reveals a unique fibroin gene that provides high tensile strength.</title>
        <authorList>
            <person name="Kono N."/>
            <person name="Nakamura H."/>
            <person name="Ohtoshi R."/>
            <person name="Tomita M."/>
            <person name="Numata K."/>
            <person name="Arakawa K."/>
        </authorList>
    </citation>
    <scope>NUCLEOTIDE SEQUENCE [LARGE SCALE GENOMIC DNA]</scope>
</reference>
<evidence type="ECO:0000313" key="6">
    <source>
        <dbReference type="EMBL" id="GBP10022.1"/>
    </source>
</evidence>
<keyword evidence="4" id="KW-0732">Signal</keyword>
<dbReference type="GO" id="GO:0016671">
    <property type="term" value="F:oxidoreductase activity, acting on a sulfur group of donors, disulfide as acceptor"/>
    <property type="evidence" value="ECO:0007669"/>
    <property type="project" value="InterPro"/>
</dbReference>
<accession>A0A4C1T6I4</accession>
<keyword evidence="5" id="KW-0325">Glycoprotein</keyword>
<dbReference type="PANTHER" id="PTHR13234:SF8">
    <property type="entry name" value="GAMMA-INTERFERON-INDUCIBLE LYSOSOMAL THIOL REDUCTASE"/>
    <property type="match status" value="1"/>
</dbReference>
<name>A0A4C1T6I4_EUMVA</name>
<dbReference type="STRING" id="151549.A0A4C1T6I4"/>